<reference evidence="5 6" key="1">
    <citation type="journal article" date="2012" name="BMC Microbiol.">
        <title>Genome sequence of Desulfitobacterium hafniense DCB-2, a Gram-positive anaerobe capable of dehalogenation and metal reduction.</title>
        <authorList>
            <person name="Kim S.H."/>
            <person name="Harzman C."/>
            <person name="Davis J.K."/>
            <person name="Hutcheson R."/>
            <person name="Broderick J.B."/>
            <person name="Marsh T.L."/>
            <person name="Tiedje J.M."/>
        </authorList>
    </citation>
    <scope>NUCLEOTIDE SEQUENCE [LARGE SCALE GENOMIC DNA]</scope>
    <source>
        <strain evidence="6">DSM 10664 / DCB-2</strain>
    </source>
</reference>
<feature type="signal peptide" evidence="3">
    <location>
        <begin position="1"/>
        <end position="26"/>
    </location>
</feature>
<gene>
    <name evidence="5" type="ordered locus">Dhaf_3077</name>
</gene>
<dbReference type="AlphaFoldDB" id="B8G039"/>
<feature type="domain" description="TPM" evidence="4">
    <location>
        <begin position="34"/>
        <end position="157"/>
    </location>
</feature>
<keyword evidence="2" id="KW-0472">Membrane</keyword>
<sequence>MGKRAAKLALLLVIVFYAVYPGSVTAALQDQHIFDDAQLFTEDERASLEEACRQYGSESDIAIVIVTASDLGGKTPQLYLEEFYDAKVADGDGVYPSAALLLLNMTPGARSVEIQGYGIAQTYLNNQRIEYILDDITPQLAEGKYFDAMLGYTEQAAYYMRQEVQSSPGVNPGGSPHYNPPQGNGAGYNKQEDSIFFNTFFQLGLAAVIGAAAVSIMAARSGGRVTTNNRTYLDPAHSRLLDHSDQYIRTTVTKVRRPKKDEHNNSGFGGGRGGFGGGGGGVSPGGHSHSGGGRSF</sequence>
<feature type="chain" id="PRO_5002869789" description="TPM domain-containing protein" evidence="3">
    <location>
        <begin position="27"/>
        <end position="296"/>
    </location>
</feature>
<dbReference type="RefSeq" id="WP_015944369.1">
    <property type="nucleotide sequence ID" value="NC_011830.1"/>
</dbReference>
<name>B8G039_DESHD</name>
<feature type="region of interest" description="Disordered" evidence="1">
    <location>
        <begin position="255"/>
        <end position="296"/>
    </location>
</feature>
<evidence type="ECO:0000313" key="6">
    <source>
        <dbReference type="Proteomes" id="UP000007726"/>
    </source>
</evidence>
<keyword evidence="2" id="KW-1133">Transmembrane helix</keyword>
<feature type="transmembrane region" description="Helical" evidence="2">
    <location>
        <begin position="200"/>
        <end position="219"/>
    </location>
</feature>
<evidence type="ECO:0000256" key="2">
    <source>
        <dbReference type="SAM" id="Phobius"/>
    </source>
</evidence>
<dbReference type="Proteomes" id="UP000007726">
    <property type="component" value="Chromosome"/>
</dbReference>
<feature type="region of interest" description="Disordered" evidence="1">
    <location>
        <begin position="165"/>
        <end position="189"/>
    </location>
</feature>
<feature type="compositionally biased region" description="Gly residues" evidence="1">
    <location>
        <begin position="267"/>
        <end position="296"/>
    </location>
</feature>
<dbReference type="KEGG" id="dhd:Dhaf_3077"/>
<protein>
    <recommendedName>
        <fullName evidence="4">TPM domain-containing protein</fullName>
    </recommendedName>
</protein>
<keyword evidence="3" id="KW-0732">Signal</keyword>
<evidence type="ECO:0000256" key="1">
    <source>
        <dbReference type="SAM" id="MobiDB-lite"/>
    </source>
</evidence>
<dbReference type="Pfam" id="PF04536">
    <property type="entry name" value="TPM_phosphatase"/>
    <property type="match status" value="1"/>
</dbReference>
<keyword evidence="2" id="KW-0812">Transmembrane</keyword>
<dbReference type="HOGENOM" id="CLU_072017_0_0_9"/>
<evidence type="ECO:0000259" key="4">
    <source>
        <dbReference type="Pfam" id="PF04536"/>
    </source>
</evidence>
<dbReference type="Gene3D" id="3.10.310.50">
    <property type="match status" value="1"/>
</dbReference>
<evidence type="ECO:0000256" key="3">
    <source>
        <dbReference type="SAM" id="SignalP"/>
    </source>
</evidence>
<accession>B8G039</accession>
<proteinExistence type="predicted"/>
<dbReference type="InterPro" id="IPR007621">
    <property type="entry name" value="TPM_dom"/>
</dbReference>
<dbReference type="EMBL" id="CP001336">
    <property type="protein sequence ID" value="ACL21100.1"/>
    <property type="molecule type" value="Genomic_DNA"/>
</dbReference>
<evidence type="ECO:0000313" key="5">
    <source>
        <dbReference type="EMBL" id="ACL21100.1"/>
    </source>
</evidence>
<organism evidence="5 6">
    <name type="scientific">Desulfitobacterium hafniense (strain DSM 10664 / DCB-2)</name>
    <dbReference type="NCBI Taxonomy" id="272564"/>
    <lineage>
        <taxon>Bacteria</taxon>
        <taxon>Bacillati</taxon>
        <taxon>Bacillota</taxon>
        <taxon>Clostridia</taxon>
        <taxon>Eubacteriales</taxon>
        <taxon>Desulfitobacteriaceae</taxon>
        <taxon>Desulfitobacterium</taxon>
    </lineage>
</organism>